<dbReference type="Gene3D" id="2.60.40.10">
    <property type="entry name" value="Immunoglobulins"/>
    <property type="match status" value="1"/>
</dbReference>
<dbReference type="PATRIC" id="fig|1300345.3.peg.1525"/>
<dbReference type="STRING" id="1300345.LF41_2981"/>
<dbReference type="EMBL" id="JRKJ01000008">
    <property type="protein sequence ID" value="KGQ19331.1"/>
    <property type="molecule type" value="Genomic_DNA"/>
</dbReference>
<dbReference type="Proteomes" id="UP000030518">
    <property type="component" value="Unassembled WGS sequence"/>
</dbReference>
<comment type="caution">
    <text evidence="3">The sequence shown here is derived from an EMBL/GenBank/DDBJ whole genome shotgun (WGS) entry which is preliminary data.</text>
</comment>
<evidence type="ECO:0000313" key="3">
    <source>
        <dbReference type="EMBL" id="KGQ19331.1"/>
    </source>
</evidence>
<dbReference type="eggNOG" id="COG3121">
    <property type="taxonomic scope" value="Bacteria"/>
</dbReference>
<proteinExistence type="predicted"/>
<name>A0A0A2WGL9_9GAMM</name>
<gene>
    <name evidence="3" type="ORF">LF41_2981</name>
</gene>
<dbReference type="AlphaFoldDB" id="A0A0A2WGL9"/>
<dbReference type="InterPro" id="IPR008962">
    <property type="entry name" value="PapD-like_sf"/>
</dbReference>
<dbReference type="Pfam" id="PF00345">
    <property type="entry name" value="PapD_N"/>
    <property type="match status" value="1"/>
</dbReference>
<feature type="chain" id="PRO_5002007200" evidence="1">
    <location>
        <begin position="29"/>
        <end position="252"/>
    </location>
</feature>
<organism evidence="3 4">
    <name type="scientific">Lysobacter dokdonensis DS-58</name>
    <dbReference type="NCBI Taxonomy" id="1300345"/>
    <lineage>
        <taxon>Bacteria</taxon>
        <taxon>Pseudomonadati</taxon>
        <taxon>Pseudomonadota</taxon>
        <taxon>Gammaproteobacteria</taxon>
        <taxon>Lysobacterales</taxon>
        <taxon>Lysobacteraceae</taxon>
        <taxon>Noviluteimonas</taxon>
    </lineage>
</organism>
<dbReference type="InterPro" id="IPR050643">
    <property type="entry name" value="Periplasmic_pilus_chap"/>
</dbReference>
<feature type="signal peptide" evidence="1">
    <location>
        <begin position="1"/>
        <end position="28"/>
    </location>
</feature>
<protein>
    <submittedName>
        <fullName evidence="3">P pilus assembly protein chaperone PapD-like protein</fullName>
    </submittedName>
</protein>
<accession>A0A0A2WGL9</accession>
<evidence type="ECO:0000259" key="2">
    <source>
        <dbReference type="Pfam" id="PF00345"/>
    </source>
</evidence>
<evidence type="ECO:0000256" key="1">
    <source>
        <dbReference type="SAM" id="SignalP"/>
    </source>
</evidence>
<dbReference type="PANTHER" id="PTHR30251">
    <property type="entry name" value="PILUS ASSEMBLY CHAPERONE"/>
    <property type="match status" value="1"/>
</dbReference>
<feature type="domain" description="Pili assembly chaperone N-terminal" evidence="2">
    <location>
        <begin position="31"/>
        <end position="147"/>
    </location>
</feature>
<dbReference type="RefSeq" id="WP_052116236.1">
    <property type="nucleotide sequence ID" value="NZ_JRKJ01000008.1"/>
</dbReference>
<sequence>MSAFRLRTRAAAALALGLGASLALPAIAAQFALSNTRIHLDPARATETVVLTNQEARAVTFEVHAKRWTQTADGEWQLAPTQDLVVHPLILRMPAEGEARLRVGTLSPTVTTEQTYRLELQELPDGSKAKAGEVRLLTTTSLPVFVQVPGAESKLALAVKSVDASGLSMWLSNSGTAYAAPNEAKLRVLDKNGKTVHDSLLSTGYVLSGSRIPVRATLPAAACARAAKIELTFERTAPLVASVDPGSRKCAP</sequence>
<dbReference type="GO" id="GO:0030288">
    <property type="term" value="C:outer membrane-bounded periplasmic space"/>
    <property type="evidence" value="ECO:0007669"/>
    <property type="project" value="InterPro"/>
</dbReference>
<dbReference type="SUPFAM" id="SSF49354">
    <property type="entry name" value="PapD-like"/>
    <property type="match status" value="1"/>
</dbReference>
<dbReference type="PANTHER" id="PTHR30251:SF4">
    <property type="entry name" value="SLR1668 PROTEIN"/>
    <property type="match status" value="1"/>
</dbReference>
<dbReference type="OrthoDB" id="511700at2"/>
<keyword evidence="1" id="KW-0732">Signal</keyword>
<keyword evidence="4" id="KW-1185">Reference proteome</keyword>
<dbReference type="GO" id="GO:0071555">
    <property type="term" value="P:cell wall organization"/>
    <property type="evidence" value="ECO:0007669"/>
    <property type="project" value="InterPro"/>
</dbReference>
<reference evidence="3 4" key="1">
    <citation type="submission" date="2014-09" db="EMBL/GenBank/DDBJ databases">
        <title>Genome sequences of Lysobacter dokdonensis DS-58.</title>
        <authorList>
            <person name="Kim J.F."/>
            <person name="Kwak M.-J."/>
        </authorList>
    </citation>
    <scope>NUCLEOTIDE SEQUENCE [LARGE SCALE GENOMIC DNA]</scope>
    <source>
        <strain evidence="3 4">DS-58</strain>
    </source>
</reference>
<dbReference type="InterPro" id="IPR016147">
    <property type="entry name" value="Pili_assmbl_chaperone_N"/>
</dbReference>
<evidence type="ECO:0000313" key="4">
    <source>
        <dbReference type="Proteomes" id="UP000030518"/>
    </source>
</evidence>
<dbReference type="InterPro" id="IPR013783">
    <property type="entry name" value="Ig-like_fold"/>
</dbReference>